<dbReference type="SUPFAM" id="SSF55681">
    <property type="entry name" value="Class II aaRS and biotin synthetases"/>
    <property type="match status" value="1"/>
</dbReference>
<reference evidence="6" key="1">
    <citation type="submission" date="2022-08" db="EMBL/GenBank/DDBJ databases">
        <title>A Global Phylogenomic Analysis of the Shiitake Genus Lentinula.</title>
        <authorList>
            <consortium name="DOE Joint Genome Institute"/>
            <person name="Sierra-Patev S."/>
            <person name="Min B."/>
            <person name="Naranjo-Ortiz M."/>
            <person name="Looney B."/>
            <person name="Konkel Z."/>
            <person name="Slot J.C."/>
            <person name="Sakamoto Y."/>
            <person name="Steenwyk J.L."/>
            <person name="Rokas A."/>
            <person name="Carro J."/>
            <person name="Camarero S."/>
            <person name="Ferreira P."/>
            <person name="Molpeceres G."/>
            <person name="Ruiz-Duenas F.J."/>
            <person name="Serrano A."/>
            <person name="Henrissat B."/>
            <person name="Drula E."/>
            <person name="Hughes K.W."/>
            <person name="Mata J.L."/>
            <person name="Ishikawa N.K."/>
            <person name="Vargas-Isla R."/>
            <person name="Ushijima S."/>
            <person name="Smith C.A."/>
            <person name="Ahrendt S."/>
            <person name="Andreopoulos W."/>
            <person name="He G."/>
            <person name="Labutti K."/>
            <person name="Lipzen A."/>
            <person name="Ng V."/>
            <person name="Riley R."/>
            <person name="Sandor L."/>
            <person name="Barry K."/>
            <person name="Martinez A.T."/>
            <person name="Xiao Y."/>
            <person name="Gibbons J.G."/>
            <person name="Terashima K."/>
            <person name="Grigoriev I.V."/>
            <person name="Hibbett D.S."/>
        </authorList>
    </citation>
    <scope>NUCLEOTIDE SEQUENCE</scope>
    <source>
        <strain evidence="6">JLM2183</strain>
    </source>
</reference>
<dbReference type="PANTHER" id="PTHR12561:SF3">
    <property type="entry name" value="LIPOYLTRANSFERASE 1, MITOCHONDRIAL"/>
    <property type="match status" value="1"/>
</dbReference>
<dbReference type="GO" id="GO:0005739">
    <property type="term" value="C:mitochondrion"/>
    <property type="evidence" value="ECO:0007669"/>
    <property type="project" value="TreeGrafter"/>
</dbReference>
<dbReference type="PROSITE" id="PS51733">
    <property type="entry name" value="BPL_LPL_CATALYTIC"/>
    <property type="match status" value="1"/>
</dbReference>
<dbReference type="InterPro" id="IPR004562">
    <property type="entry name" value="LipoylTrfase_LipoateP_Ligase"/>
</dbReference>
<evidence type="ECO:0000259" key="5">
    <source>
        <dbReference type="PROSITE" id="PS51733"/>
    </source>
</evidence>
<dbReference type="EMBL" id="JAOTPV010000008">
    <property type="protein sequence ID" value="KAJ4479055.1"/>
    <property type="molecule type" value="Genomic_DNA"/>
</dbReference>
<protein>
    <recommendedName>
        <fullName evidence="4">Putative lipoate-protein ligase A</fullName>
    </recommendedName>
</protein>
<comment type="function">
    <text evidence="1">Catalyzes both the ATP-dependent activation of exogenously supplied lipoate to lipoyl-AMP and the transfer of the activated lipoyl onto the lipoyl domains of lipoate-dependent enzymes.</text>
</comment>
<keyword evidence="6" id="KW-0436">Ligase</keyword>
<accession>A0A9W9ACT6</accession>
<evidence type="ECO:0000256" key="2">
    <source>
        <dbReference type="ARBA" id="ARBA00005085"/>
    </source>
</evidence>
<evidence type="ECO:0000313" key="6">
    <source>
        <dbReference type="EMBL" id="KAJ4479055.1"/>
    </source>
</evidence>
<feature type="domain" description="BPL/LPL catalytic" evidence="5">
    <location>
        <begin position="72"/>
        <end position="263"/>
    </location>
</feature>
<dbReference type="OrthoDB" id="201621at2759"/>
<dbReference type="GO" id="GO:0009249">
    <property type="term" value="P:protein lipoylation"/>
    <property type="evidence" value="ECO:0007669"/>
    <property type="project" value="InterPro"/>
</dbReference>
<proteinExistence type="inferred from homology"/>
<evidence type="ECO:0000313" key="7">
    <source>
        <dbReference type="Proteomes" id="UP001150266"/>
    </source>
</evidence>
<dbReference type="GO" id="GO:0016874">
    <property type="term" value="F:ligase activity"/>
    <property type="evidence" value="ECO:0007669"/>
    <property type="project" value="UniProtKB-KW"/>
</dbReference>
<comment type="caution">
    <text evidence="6">The sequence shown here is derived from an EMBL/GenBank/DDBJ whole genome shotgun (WGS) entry which is preliminary data.</text>
</comment>
<evidence type="ECO:0000256" key="1">
    <source>
        <dbReference type="ARBA" id="ARBA00003253"/>
    </source>
</evidence>
<dbReference type="CDD" id="cd16443">
    <property type="entry name" value="LplA"/>
    <property type="match status" value="1"/>
</dbReference>
<dbReference type="Gene3D" id="3.30.390.50">
    <property type="entry name" value="CO dehydrogenase flavoprotein, C-terminal domain"/>
    <property type="match status" value="1"/>
</dbReference>
<sequence length="401" mass="45869">MLSPRLPSYTRWGLQSILSGQRIHNSYTSYRRHYARIATPTTPSPQHPIYISKSTNPYFNLSFEDWLFRHKAPDEPLLLLYRDEPCVVIGRNQNPWKEINLPALRASQSIQLIRRRSGGGTVYHDLGNTNFSIHLPRTSFDRHKTAQIVLRAVRALGIDATVNDRNDICVGKEKICYVPSVLKIGKKRTRNQRAYHHGTMLISTQLNTLGDLLHNTKDTMETKGVASVRSPVRNLQQFNQDATHEGFMNAIVHEFRQEYGIRDAVQTISEDDCKDIEYIQHGILELPSWEWAYGQTPEFTYTLSQAFEWGTARAKIRSKHGTILDFDCSLNFVGFPVPSMSAILQNVVDSGEYRLKEVARILQGRRYGYISATEILRELSITGDAAVVQDVLFWLERTMNG</sequence>
<dbReference type="AlphaFoldDB" id="A0A9W9ACT6"/>
<dbReference type="PANTHER" id="PTHR12561">
    <property type="entry name" value="LIPOATE-PROTEIN LIGASE"/>
    <property type="match status" value="1"/>
</dbReference>
<evidence type="ECO:0000256" key="3">
    <source>
        <dbReference type="ARBA" id="ARBA00008242"/>
    </source>
</evidence>
<comment type="pathway">
    <text evidence="2">Protein modification; protein lipoylation via exogenous pathway; protein N(6)-(lipoyl)lysine from lipoate: step 2/2.</text>
</comment>
<dbReference type="Pfam" id="PF21948">
    <property type="entry name" value="LplA-B_cat"/>
    <property type="match status" value="1"/>
</dbReference>
<dbReference type="InterPro" id="IPR045864">
    <property type="entry name" value="aa-tRNA-synth_II/BPL/LPL"/>
</dbReference>
<evidence type="ECO:0000256" key="4">
    <source>
        <dbReference type="ARBA" id="ARBA00015925"/>
    </source>
</evidence>
<gene>
    <name evidence="6" type="ORF">J3R30DRAFT_3288968</name>
</gene>
<dbReference type="Proteomes" id="UP001150266">
    <property type="component" value="Unassembled WGS sequence"/>
</dbReference>
<dbReference type="Gene3D" id="3.30.930.10">
    <property type="entry name" value="Bira Bifunctional Protein, Domain 2"/>
    <property type="match status" value="1"/>
</dbReference>
<dbReference type="InterPro" id="IPR004143">
    <property type="entry name" value="BPL_LPL_catalytic"/>
</dbReference>
<comment type="similarity">
    <text evidence="3">Belongs to the LplA family.</text>
</comment>
<dbReference type="NCBIfam" id="TIGR00545">
    <property type="entry name" value="lipoyltrans"/>
    <property type="match status" value="1"/>
</dbReference>
<dbReference type="GO" id="GO:0017118">
    <property type="term" value="F:lipoyltransferase activity"/>
    <property type="evidence" value="ECO:0007669"/>
    <property type="project" value="TreeGrafter"/>
</dbReference>
<organism evidence="6 7">
    <name type="scientific">Lentinula aciculospora</name>
    <dbReference type="NCBI Taxonomy" id="153920"/>
    <lineage>
        <taxon>Eukaryota</taxon>
        <taxon>Fungi</taxon>
        <taxon>Dikarya</taxon>
        <taxon>Basidiomycota</taxon>
        <taxon>Agaricomycotina</taxon>
        <taxon>Agaricomycetes</taxon>
        <taxon>Agaricomycetidae</taxon>
        <taxon>Agaricales</taxon>
        <taxon>Marasmiineae</taxon>
        <taxon>Omphalotaceae</taxon>
        <taxon>Lentinula</taxon>
    </lineage>
</organism>
<name>A0A9W9ACT6_9AGAR</name>
<keyword evidence="7" id="KW-1185">Reference proteome</keyword>